<dbReference type="Pfam" id="PF00704">
    <property type="entry name" value="Glyco_hydro_18"/>
    <property type="match status" value="1"/>
</dbReference>
<dbReference type="SUPFAM" id="SSF51445">
    <property type="entry name" value="(Trans)glycosidases"/>
    <property type="match status" value="1"/>
</dbReference>
<dbReference type="InterPro" id="IPR017853">
    <property type="entry name" value="GH"/>
</dbReference>
<proteinExistence type="predicted"/>
<name>A0AAE1MLX1_9FABA</name>
<evidence type="ECO:0000259" key="3">
    <source>
        <dbReference type="PROSITE" id="PS51910"/>
    </source>
</evidence>
<dbReference type="PANTHER" id="PTHR11177:SF383">
    <property type="entry name" value="GLYCOSYL HYDROLASE FAMILY PROTEIN WITH CHITINASE INSERTION DOMAIN-CONTAINING PROTEIN"/>
    <property type="match status" value="1"/>
</dbReference>
<reference evidence="4" key="1">
    <citation type="submission" date="2023-10" db="EMBL/GenBank/DDBJ databases">
        <title>Chromosome-level genome of the transformable northern wattle, Acacia crassicarpa.</title>
        <authorList>
            <person name="Massaro I."/>
            <person name="Sinha N.R."/>
            <person name="Poethig S."/>
            <person name="Leichty A.R."/>
        </authorList>
    </citation>
    <scope>NUCLEOTIDE SEQUENCE</scope>
    <source>
        <strain evidence="4">Acra3RX</strain>
        <tissue evidence="4">Leaf</tissue>
    </source>
</reference>
<feature type="transmembrane region" description="Helical" evidence="1">
    <location>
        <begin position="375"/>
        <end position="397"/>
    </location>
</feature>
<dbReference type="GO" id="GO:0005576">
    <property type="term" value="C:extracellular region"/>
    <property type="evidence" value="ECO:0007669"/>
    <property type="project" value="TreeGrafter"/>
</dbReference>
<keyword evidence="2" id="KW-0732">Signal</keyword>
<feature type="signal peptide" evidence="2">
    <location>
        <begin position="1"/>
        <end position="27"/>
    </location>
</feature>
<dbReference type="InterPro" id="IPR050314">
    <property type="entry name" value="Glycosyl_Hydrlase_18"/>
</dbReference>
<keyword evidence="1" id="KW-1133">Transmembrane helix</keyword>
<protein>
    <recommendedName>
        <fullName evidence="3">GH18 domain-containing protein</fullName>
    </recommendedName>
</protein>
<organism evidence="4 5">
    <name type="scientific">Acacia crassicarpa</name>
    <name type="common">northern wattle</name>
    <dbReference type="NCBI Taxonomy" id="499986"/>
    <lineage>
        <taxon>Eukaryota</taxon>
        <taxon>Viridiplantae</taxon>
        <taxon>Streptophyta</taxon>
        <taxon>Embryophyta</taxon>
        <taxon>Tracheophyta</taxon>
        <taxon>Spermatophyta</taxon>
        <taxon>Magnoliopsida</taxon>
        <taxon>eudicotyledons</taxon>
        <taxon>Gunneridae</taxon>
        <taxon>Pentapetalae</taxon>
        <taxon>rosids</taxon>
        <taxon>fabids</taxon>
        <taxon>Fabales</taxon>
        <taxon>Fabaceae</taxon>
        <taxon>Caesalpinioideae</taxon>
        <taxon>mimosoid clade</taxon>
        <taxon>Acacieae</taxon>
        <taxon>Acacia</taxon>
    </lineage>
</organism>
<keyword evidence="1" id="KW-0472">Membrane</keyword>
<dbReference type="Gene3D" id="3.10.50.10">
    <property type="match status" value="1"/>
</dbReference>
<dbReference type="Proteomes" id="UP001293593">
    <property type="component" value="Unassembled WGS sequence"/>
</dbReference>
<evidence type="ECO:0000256" key="2">
    <source>
        <dbReference type="SAM" id="SignalP"/>
    </source>
</evidence>
<feature type="chain" id="PRO_5042047432" description="GH18 domain-containing protein" evidence="2">
    <location>
        <begin position="28"/>
        <end position="401"/>
    </location>
</feature>
<gene>
    <name evidence="4" type="ORF">QN277_026410</name>
</gene>
<sequence>MALPRKLPFLLLIPSLIFFLQVRFSSSQSAIKGGYWNSDSGLAASNIEASYYTHLFCAFADLDPNTYKVTIASSKASQFSSFTQSVQRKNPSVKTLLSIGGGGGATLRSRFSKMASSATARKSFIDSSIKLARDKNFHGLDLDWEYPSDNTDKTNYGSLINEWRSAIATESRSSGKPALLLTAAVAGSEQISPLNFYPFQDIANSFDWINVMVYDLFIPDGYPDKTQPPAPLRNPTGWFSGDEGISKWIGSGVPAKKLAIGLPFYGYKWTLKNPNNGGLFAPATSPKAGGVRYKDIVGVSPKLSYNSTYVTNYAQKGSDLYGYDDTQSISAKVSYAKQKGLLGYFAWSVEQDNNWILSKTGLCFFFFFLDQGLCFFTSLTLTLALASSVFVFSFILYRKMI</sequence>
<accession>A0AAE1MLX1</accession>
<evidence type="ECO:0000313" key="5">
    <source>
        <dbReference type="Proteomes" id="UP001293593"/>
    </source>
</evidence>
<dbReference type="GO" id="GO:0006032">
    <property type="term" value="P:chitin catabolic process"/>
    <property type="evidence" value="ECO:0007669"/>
    <property type="project" value="TreeGrafter"/>
</dbReference>
<dbReference type="SMART" id="SM00636">
    <property type="entry name" value="Glyco_18"/>
    <property type="match status" value="1"/>
</dbReference>
<dbReference type="CDD" id="cd02879">
    <property type="entry name" value="GH18_plant_chitinase_class_V"/>
    <property type="match status" value="1"/>
</dbReference>
<dbReference type="GO" id="GO:0004568">
    <property type="term" value="F:chitinase activity"/>
    <property type="evidence" value="ECO:0007669"/>
    <property type="project" value="TreeGrafter"/>
</dbReference>
<dbReference type="InterPro" id="IPR029070">
    <property type="entry name" value="Chitinase_insertion_sf"/>
</dbReference>
<keyword evidence="5" id="KW-1185">Reference proteome</keyword>
<dbReference type="GO" id="GO:0005975">
    <property type="term" value="P:carbohydrate metabolic process"/>
    <property type="evidence" value="ECO:0007669"/>
    <property type="project" value="InterPro"/>
</dbReference>
<dbReference type="AlphaFoldDB" id="A0AAE1MLX1"/>
<dbReference type="PROSITE" id="PS51910">
    <property type="entry name" value="GH18_2"/>
    <property type="match status" value="1"/>
</dbReference>
<dbReference type="EMBL" id="JAWXYG010000008">
    <property type="protein sequence ID" value="KAK4265346.1"/>
    <property type="molecule type" value="Genomic_DNA"/>
</dbReference>
<dbReference type="GO" id="GO:0008061">
    <property type="term" value="F:chitin binding"/>
    <property type="evidence" value="ECO:0007669"/>
    <property type="project" value="InterPro"/>
</dbReference>
<evidence type="ECO:0000256" key="1">
    <source>
        <dbReference type="SAM" id="Phobius"/>
    </source>
</evidence>
<dbReference type="InterPro" id="IPR001223">
    <property type="entry name" value="Glyco_hydro18_cat"/>
</dbReference>
<comment type="caution">
    <text evidence="4">The sequence shown here is derived from an EMBL/GenBank/DDBJ whole genome shotgun (WGS) entry which is preliminary data.</text>
</comment>
<dbReference type="PANTHER" id="PTHR11177">
    <property type="entry name" value="CHITINASE"/>
    <property type="match status" value="1"/>
</dbReference>
<evidence type="ECO:0000313" key="4">
    <source>
        <dbReference type="EMBL" id="KAK4265346.1"/>
    </source>
</evidence>
<dbReference type="Gene3D" id="3.20.20.80">
    <property type="entry name" value="Glycosidases"/>
    <property type="match status" value="1"/>
</dbReference>
<dbReference type="InterPro" id="IPR011583">
    <property type="entry name" value="Chitinase_II/V-like_cat"/>
</dbReference>
<keyword evidence="1" id="KW-0812">Transmembrane</keyword>
<feature type="domain" description="GH18" evidence="3">
    <location>
        <begin position="30"/>
        <end position="368"/>
    </location>
</feature>